<comment type="subunit">
    <text evidence="2">Homotrimer.</text>
</comment>
<keyword evidence="6" id="KW-0732">Signal</keyword>
<dbReference type="InterPro" id="IPR001702">
    <property type="entry name" value="Porin_Gram-ve"/>
</dbReference>
<dbReference type="PANTHER" id="PTHR34501">
    <property type="entry name" value="PROTEIN YDDL-RELATED"/>
    <property type="match status" value="1"/>
</dbReference>
<name>A0A5E4X4H3_9BURK</name>
<keyword evidence="7" id="KW-0406">Ion transport</keyword>
<keyword evidence="10" id="KW-0998">Cell outer membrane</keyword>
<dbReference type="GO" id="GO:0034220">
    <property type="term" value="P:monoatomic ion transmembrane transport"/>
    <property type="evidence" value="ECO:0007669"/>
    <property type="project" value="InterPro"/>
</dbReference>
<proteinExistence type="predicted"/>
<evidence type="ECO:0000313" key="12">
    <source>
        <dbReference type="EMBL" id="VVE31142.1"/>
    </source>
</evidence>
<dbReference type="GO" id="GO:0015288">
    <property type="term" value="F:porin activity"/>
    <property type="evidence" value="ECO:0007669"/>
    <property type="project" value="UniProtKB-KW"/>
</dbReference>
<evidence type="ECO:0000256" key="1">
    <source>
        <dbReference type="ARBA" id="ARBA00004571"/>
    </source>
</evidence>
<dbReference type="RefSeq" id="WP_246184030.1">
    <property type="nucleotide sequence ID" value="NZ_CABPSB010000014.1"/>
</dbReference>
<dbReference type="AlphaFoldDB" id="A0A5E4X4H3"/>
<gene>
    <name evidence="12" type="ORF">PAN31108_03637</name>
</gene>
<keyword evidence="4" id="KW-1134">Transmembrane beta strand</keyword>
<evidence type="ECO:0000256" key="8">
    <source>
        <dbReference type="ARBA" id="ARBA00023114"/>
    </source>
</evidence>
<evidence type="ECO:0000313" key="13">
    <source>
        <dbReference type="Proteomes" id="UP000406256"/>
    </source>
</evidence>
<organism evidence="12 13">
    <name type="scientific">Pandoraea anhela</name>
    <dbReference type="NCBI Taxonomy" id="2508295"/>
    <lineage>
        <taxon>Bacteria</taxon>
        <taxon>Pseudomonadati</taxon>
        <taxon>Pseudomonadota</taxon>
        <taxon>Betaproteobacteria</taxon>
        <taxon>Burkholderiales</taxon>
        <taxon>Burkholderiaceae</taxon>
        <taxon>Pandoraea</taxon>
    </lineage>
</organism>
<dbReference type="PRINTS" id="PR00184">
    <property type="entry name" value="NEISSPPORIN"/>
</dbReference>
<evidence type="ECO:0000256" key="6">
    <source>
        <dbReference type="ARBA" id="ARBA00022729"/>
    </source>
</evidence>
<evidence type="ECO:0000256" key="10">
    <source>
        <dbReference type="ARBA" id="ARBA00023237"/>
    </source>
</evidence>
<dbReference type="InterPro" id="IPR002299">
    <property type="entry name" value="Porin_Neis"/>
</dbReference>
<dbReference type="InterPro" id="IPR050298">
    <property type="entry name" value="Gram-neg_bact_OMP"/>
</dbReference>
<evidence type="ECO:0000256" key="3">
    <source>
        <dbReference type="ARBA" id="ARBA00022448"/>
    </source>
</evidence>
<sequence>MKVACKSSMYKGMARLMAISAVTGAWSVQGHAQSVELYGILSGGPQYVSNAGGKKLFGVASGGMQLPRWGLRGSEDLGGGTRAIFTLENGFSLTNGSLSAGRMFGRQAFVGLSNTGWGTVTLGRQYDEMSQMLAWSESGNLFAGFGTRIGDADNIYNTQRFNNAVRYASPVIGGLNFAASYAFSNSTGFSNNNAYSAGVNYVVNGLKLGVAFSEFNRRSNAQPANLTNGAVDDSAYGFSSPFTVSRANPSAGTSVQRILGAGANYDFGFVNATLGYSNILFNYSDGTGLRLQNTELALSRRITPQLLLGTAYIYTWGQYADGTRPKYHQVNLSAIYSLSKRTDLFVVGIYQRAAGDAKFAQIYSTIASSTATQMLYQVGIRHRF</sequence>
<reference evidence="12 13" key="1">
    <citation type="submission" date="2019-08" db="EMBL/GenBank/DDBJ databases">
        <authorList>
            <person name="Peeters C."/>
        </authorList>
    </citation>
    <scope>NUCLEOTIDE SEQUENCE [LARGE SCALE GENOMIC DNA]</scope>
    <source>
        <strain evidence="12 13">LMG 31108</strain>
    </source>
</reference>
<keyword evidence="9" id="KW-0472">Membrane</keyword>
<feature type="domain" description="Porin" evidence="11">
    <location>
        <begin position="18"/>
        <end position="348"/>
    </location>
</feature>
<protein>
    <submittedName>
        <fullName evidence="12">Porin</fullName>
    </submittedName>
</protein>
<dbReference type="InterPro" id="IPR023614">
    <property type="entry name" value="Porin_dom_sf"/>
</dbReference>
<evidence type="ECO:0000256" key="4">
    <source>
        <dbReference type="ARBA" id="ARBA00022452"/>
    </source>
</evidence>
<dbReference type="PANTHER" id="PTHR34501:SF9">
    <property type="entry name" value="MAJOR OUTER MEMBRANE PROTEIN P.IA"/>
    <property type="match status" value="1"/>
</dbReference>
<dbReference type="GO" id="GO:0009279">
    <property type="term" value="C:cell outer membrane"/>
    <property type="evidence" value="ECO:0007669"/>
    <property type="project" value="UniProtKB-SubCell"/>
</dbReference>
<evidence type="ECO:0000256" key="5">
    <source>
        <dbReference type="ARBA" id="ARBA00022692"/>
    </source>
</evidence>
<keyword evidence="8" id="KW-0626">Porin</keyword>
<keyword evidence="3" id="KW-0813">Transport</keyword>
<dbReference type="EMBL" id="CABPSB010000014">
    <property type="protein sequence ID" value="VVE31142.1"/>
    <property type="molecule type" value="Genomic_DNA"/>
</dbReference>
<dbReference type="Gene3D" id="2.40.160.10">
    <property type="entry name" value="Porin"/>
    <property type="match status" value="1"/>
</dbReference>
<comment type="subcellular location">
    <subcellularLocation>
        <location evidence="1">Cell outer membrane</location>
        <topology evidence="1">Multi-pass membrane protein</topology>
    </subcellularLocation>
</comment>
<dbReference type="Pfam" id="PF13609">
    <property type="entry name" value="Porin_4"/>
    <property type="match status" value="1"/>
</dbReference>
<keyword evidence="5" id="KW-0812">Transmembrane</keyword>
<dbReference type="SUPFAM" id="SSF56935">
    <property type="entry name" value="Porins"/>
    <property type="match status" value="1"/>
</dbReference>
<dbReference type="Proteomes" id="UP000406256">
    <property type="component" value="Unassembled WGS sequence"/>
</dbReference>
<accession>A0A5E4X4H3</accession>
<dbReference type="PRINTS" id="PR00182">
    <property type="entry name" value="ECOLNEIPORIN"/>
</dbReference>
<dbReference type="CDD" id="cd00342">
    <property type="entry name" value="gram_neg_porins"/>
    <property type="match status" value="1"/>
</dbReference>
<dbReference type="GO" id="GO:0046930">
    <property type="term" value="C:pore complex"/>
    <property type="evidence" value="ECO:0007669"/>
    <property type="project" value="UniProtKB-KW"/>
</dbReference>
<evidence type="ECO:0000256" key="2">
    <source>
        <dbReference type="ARBA" id="ARBA00011233"/>
    </source>
</evidence>
<keyword evidence="13" id="KW-1185">Reference proteome</keyword>
<dbReference type="InterPro" id="IPR033900">
    <property type="entry name" value="Gram_neg_porin_domain"/>
</dbReference>
<evidence type="ECO:0000259" key="11">
    <source>
        <dbReference type="Pfam" id="PF13609"/>
    </source>
</evidence>
<evidence type="ECO:0000256" key="9">
    <source>
        <dbReference type="ARBA" id="ARBA00023136"/>
    </source>
</evidence>
<evidence type="ECO:0000256" key="7">
    <source>
        <dbReference type="ARBA" id="ARBA00023065"/>
    </source>
</evidence>